<gene>
    <name evidence="1" type="ORF">KCG48_05070</name>
</gene>
<evidence type="ECO:0000313" key="2">
    <source>
        <dbReference type="Proteomes" id="UP000675379"/>
    </source>
</evidence>
<name>A0A941HR05_9CLOT</name>
<dbReference type="Proteomes" id="UP000675379">
    <property type="component" value="Unassembled WGS sequence"/>
</dbReference>
<proteinExistence type="predicted"/>
<dbReference type="RefSeq" id="WP_211800274.1">
    <property type="nucleotide sequence ID" value="NZ_JAGSCS010000004.1"/>
</dbReference>
<reference evidence="1" key="1">
    <citation type="submission" date="2021-04" db="EMBL/GenBank/DDBJ databases">
        <title>Proteiniclasticum sedimins sp. nov., an obligate anaerobic bacterium isolated from anaerobic sludge.</title>
        <authorList>
            <person name="Liu J."/>
        </authorList>
    </citation>
    <scope>NUCLEOTIDE SEQUENCE</scope>
    <source>
        <strain evidence="1">BAD-10</strain>
    </source>
</reference>
<organism evidence="1 2">
    <name type="scientific">Proteiniclasticum sediminis</name>
    <dbReference type="NCBI Taxonomy" id="2804028"/>
    <lineage>
        <taxon>Bacteria</taxon>
        <taxon>Bacillati</taxon>
        <taxon>Bacillota</taxon>
        <taxon>Clostridia</taxon>
        <taxon>Eubacteriales</taxon>
        <taxon>Clostridiaceae</taxon>
        <taxon>Proteiniclasticum</taxon>
    </lineage>
</organism>
<sequence>MTYYMIQYYNTIRHKEPTRLFRSYKEAEQHLRDKGFQTTSNPWLGTVYSYLHKESEMAEDARIIMVIAPEEETKEETTTIKANSDTGETSLRMGNFEMVMTDKNIIFRKIEEEE</sequence>
<accession>A0A941HR05</accession>
<evidence type="ECO:0000313" key="1">
    <source>
        <dbReference type="EMBL" id="MBR0575712.1"/>
    </source>
</evidence>
<comment type="caution">
    <text evidence="1">The sequence shown here is derived from an EMBL/GenBank/DDBJ whole genome shotgun (WGS) entry which is preliminary data.</text>
</comment>
<keyword evidence="2" id="KW-1185">Reference proteome</keyword>
<dbReference type="EMBL" id="JAGSCS010000004">
    <property type="protein sequence ID" value="MBR0575712.1"/>
    <property type="molecule type" value="Genomic_DNA"/>
</dbReference>
<protein>
    <submittedName>
        <fullName evidence="1">Uncharacterized protein</fullName>
    </submittedName>
</protein>
<dbReference type="AlphaFoldDB" id="A0A941HR05"/>